<reference evidence="3 4" key="1">
    <citation type="journal article" date="2016" name="Nat. Commun.">
        <title>Thousands of microbial genomes shed light on interconnected biogeochemical processes in an aquifer system.</title>
        <authorList>
            <person name="Anantharaman K."/>
            <person name="Brown C.T."/>
            <person name="Hug L.A."/>
            <person name="Sharon I."/>
            <person name="Castelle C.J."/>
            <person name="Probst A.J."/>
            <person name="Thomas B.C."/>
            <person name="Singh A."/>
            <person name="Wilkins M.J."/>
            <person name="Karaoz U."/>
            <person name="Brodie E.L."/>
            <person name="Williams K.H."/>
            <person name="Hubbard S.S."/>
            <person name="Banfield J.F."/>
        </authorList>
    </citation>
    <scope>NUCLEOTIDE SEQUENCE [LARGE SCALE GENOMIC DNA]</scope>
</reference>
<evidence type="ECO:0000259" key="2">
    <source>
        <dbReference type="SMART" id="SM00854"/>
    </source>
</evidence>
<dbReference type="Gene3D" id="3.60.21.10">
    <property type="match status" value="1"/>
</dbReference>
<name>A0A1F5ZV89_9BACT</name>
<accession>A0A1F5ZV89</accession>
<comment type="caution">
    <text evidence="3">The sequence shown here is derived from an EMBL/GenBank/DDBJ whole genome shotgun (WGS) entry which is preliminary data.</text>
</comment>
<evidence type="ECO:0000313" key="4">
    <source>
        <dbReference type="Proteomes" id="UP000176253"/>
    </source>
</evidence>
<dbReference type="AlphaFoldDB" id="A0A1F5ZV89"/>
<evidence type="ECO:0000313" key="3">
    <source>
        <dbReference type="EMBL" id="OGG16389.1"/>
    </source>
</evidence>
<dbReference type="EMBL" id="MFJM01000058">
    <property type="protein sequence ID" value="OGG16389.1"/>
    <property type="molecule type" value="Genomic_DNA"/>
</dbReference>
<organism evidence="3 4">
    <name type="scientific">Candidatus Gottesmanbacteria bacterium RIFCSPHIGHO2_02_FULL_39_14</name>
    <dbReference type="NCBI Taxonomy" id="1798383"/>
    <lineage>
        <taxon>Bacteria</taxon>
        <taxon>Candidatus Gottesmaniibacteriota</taxon>
    </lineage>
</organism>
<proteinExistence type="inferred from homology"/>
<evidence type="ECO:0000256" key="1">
    <source>
        <dbReference type="ARBA" id="ARBA00005662"/>
    </source>
</evidence>
<sequence length="343" mass="38515">MDSILKWITSVLLVFKSVTPTPITPTPTLLQPEPLTIEKIFSPDKNYNNIPSNQLITVITTGDVVPARSVNFKMTSYNDFTYPFRKTADLLKSADLTLINLEAPLIPDCPLTNSGMIFCGNSRFIEGLTFAGIDVATVGNNHALNYGHDRLTQTVRLLEKNGIVSAGFSPDTLSNLAVKEIKNKKIGTLAYNILDNPDKNIILSEIRSAESEVDFLIVAYHWGAEYTNYPANKTIQLARDSIDNGADFIAGNHPHWIQPIEIYKNKLIIYSHGNFIFDQEWSRQTKTGIIVKSYIYNDKIVDAQFIPILISDYSQPAILTGKDKNDVLHLLRDISRQLEDKNR</sequence>
<dbReference type="InterPro" id="IPR019079">
    <property type="entry name" value="Capsule_synth_CapA"/>
</dbReference>
<dbReference type="Proteomes" id="UP000176253">
    <property type="component" value="Unassembled WGS sequence"/>
</dbReference>
<protein>
    <recommendedName>
        <fullName evidence="2">Capsule synthesis protein CapA domain-containing protein</fullName>
    </recommendedName>
</protein>
<dbReference type="InterPro" id="IPR029052">
    <property type="entry name" value="Metallo-depent_PP-like"/>
</dbReference>
<dbReference type="CDD" id="cd07381">
    <property type="entry name" value="MPP_CapA"/>
    <property type="match status" value="1"/>
</dbReference>
<dbReference type="PANTHER" id="PTHR33393">
    <property type="entry name" value="POLYGLUTAMINE SYNTHESIS ACCESSORY PROTEIN RV0574C-RELATED"/>
    <property type="match status" value="1"/>
</dbReference>
<dbReference type="SUPFAM" id="SSF56300">
    <property type="entry name" value="Metallo-dependent phosphatases"/>
    <property type="match status" value="1"/>
</dbReference>
<dbReference type="STRING" id="1798383.A3D78_04970"/>
<feature type="domain" description="Capsule synthesis protein CapA" evidence="2">
    <location>
        <begin position="57"/>
        <end position="279"/>
    </location>
</feature>
<dbReference type="InterPro" id="IPR052169">
    <property type="entry name" value="CW_Biosynth-Accessory"/>
</dbReference>
<comment type="similarity">
    <text evidence="1">Belongs to the CapA family.</text>
</comment>
<dbReference type="SMART" id="SM00854">
    <property type="entry name" value="PGA_cap"/>
    <property type="match status" value="1"/>
</dbReference>
<gene>
    <name evidence="3" type="ORF">A3D78_04970</name>
</gene>
<dbReference type="Pfam" id="PF09587">
    <property type="entry name" value="PGA_cap"/>
    <property type="match status" value="1"/>
</dbReference>
<dbReference type="PANTHER" id="PTHR33393:SF12">
    <property type="entry name" value="CAPSULE BIOSYNTHESIS PROTEIN CAPA"/>
    <property type="match status" value="1"/>
</dbReference>